<protein>
    <recommendedName>
        <fullName evidence="1">FecR protein domain-containing protein</fullName>
    </recommendedName>
</protein>
<dbReference type="KEGG" id="mbd:MEBOL_006262"/>
<accession>A0A250INE1</accession>
<dbReference type="EMBL" id="CP022163">
    <property type="protein sequence ID" value="ATB32773.1"/>
    <property type="molecule type" value="Genomic_DNA"/>
</dbReference>
<keyword evidence="3" id="KW-1185">Reference proteome</keyword>
<dbReference type="RefSeq" id="WP_095980916.1">
    <property type="nucleotide sequence ID" value="NZ_CP022163.1"/>
</dbReference>
<dbReference type="Pfam" id="PF04773">
    <property type="entry name" value="FecR"/>
    <property type="match status" value="1"/>
</dbReference>
<dbReference type="Gene3D" id="2.60.120.1440">
    <property type="match status" value="1"/>
</dbReference>
<dbReference type="PANTHER" id="PTHR38731">
    <property type="entry name" value="LIPL45-RELATED LIPOPROTEIN-RELATED"/>
    <property type="match status" value="1"/>
</dbReference>
<dbReference type="PANTHER" id="PTHR38731:SF3">
    <property type="entry name" value="BLL6125 PROTEIN"/>
    <property type="match status" value="1"/>
</dbReference>
<evidence type="ECO:0000313" key="3">
    <source>
        <dbReference type="Proteomes" id="UP000217289"/>
    </source>
</evidence>
<dbReference type="AlphaFoldDB" id="A0A250INE1"/>
<feature type="domain" description="FecR protein" evidence="1">
    <location>
        <begin position="89"/>
        <end position="184"/>
    </location>
</feature>
<evidence type="ECO:0000259" key="1">
    <source>
        <dbReference type="Pfam" id="PF04773"/>
    </source>
</evidence>
<proteinExistence type="predicted"/>
<dbReference type="OrthoDB" id="5513968at2"/>
<sequence>MSPRMDPLSRAMALGLGAALLLAAAGAWLLSRHEADAPAPLVLAEPPPAAPGVEEAPRARVLGVVGVVQRGQGERWVALVVGEVLDPEDAVRTGPGARVELRVGDEASRLSIPERSEVRMEAVTRAVHTIRLERGRIDVDYREREARVLRVHAQGGVVAETRAAHFTLLRRGAMVAVVTRGGTVDLSAEGATIQIGAGQQGLVFEGARPLGPEPIPLEVLLRVAANAPASGEALCLSLRGEVRAGTEVWVEGAPTEVSREGTFRVDVPRARGRLQVSVVAREPGGASRELSLPCRSGVRAGAGASRVESVKFRWNEEP</sequence>
<reference evidence="2 3" key="1">
    <citation type="submission" date="2017-06" db="EMBL/GenBank/DDBJ databases">
        <authorList>
            <person name="Kim H.J."/>
            <person name="Triplett B.A."/>
        </authorList>
    </citation>
    <scope>NUCLEOTIDE SEQUENCE [LARGE SCALE GENOMIC DNA]</scope>
    <source>
        <strain evidence="2 3">DSM 14713</strain>
    </source>
</reference>
<organism evidence="2 3">
    <name type="scientific">Melittangium boletus DSM 14713</name>
    <dbReference type="NCBI Taxonomy" id="1294270"/>
    <lineage>
        <taxon>Bacteria</taxon>
        <taxon>Pseudomonadati</taxon>
        <taxon>Myxococcota</taxon>
        <taxon>Myxococcia</taxon>
        <taxon>Myxococcales</taxon>
        <taxon>Cystobacterineae</taxon>
        <taxon>Archangiaceae</taxon>
        <taxon>Melittangium</taxon>
    </lineage>
</organism>
<dbReference type="Proteomes" id="UP000217289">
    <property type="component" value="Chromosome"/>
</dbReference>
<evidence type="ECO:0000313" key="2">
    <source>
        <dbReference type="EMBL" id="ATB32773.1"/>
    </source>
</evidence>
<gene>
    <name evidence="2" type="ORF">MEBOL_006262</name>
</gene>
<name>A0A250INE1_9BACT</name>
<dbReference type="InterPro" id="IPR006860">
    <property type="entry name" value="FecR"/>
</dbReference>